<dbReference type="OrthoDB" id="767660at2"/>
<dbReference type="AlphaFoldDB" id="A0A4R0NDM9"/>
<gene>
    <name evidence="2" type="ORF">EZ444_10050</name>
</gene>
<accession>A0A4R0NDM9</accession>
<dbReference type="Proteomes" id="UP000291117">
    <property type="component" value="Unassembled WGS sequence"/>
</dbReference>
<proteinExistence type="predicted"/>
<keyword evidence="1" id="KW-0812">Transmembrane</keyword>
<dbReference type="EMBL" id="SJSM01000004">
    <property type="protein sequence ID" value="TCC97182.1"/>
    <property type="molecule type" value="Genomic_DNA"/>
</dbReference>
<keyword evidence="3" id="KW-1185">Reference proteome</keyword>
<reference evidence="2 3" key="1">
    <citation type="submission" date="2019-02" db="EMBL/GenBank/DDBJ databases">
        <title>Pedobacter sp. RP-3-8 sp. nov., isolated from Arctic soil.</title>
        <authorList>
            <person name="Dahal R.H."/>
        </authorList>
    </citation>
    <scope>NUCLEOTIDE SEQUENCE [LARGE SCALE GENOMIC DNA]</scope>
    <source>
        <strain evidence="2 3">RP-3-8</strain>
    </source>
</reference>
<feature type="transmembrane region" description="Helical" evidence="1">
    <location>
        <begin position="18"/>
        <end position="36"/>
    </location>
</feature>
<organism evidence="2 3">
    <name type="scientific">Pedobacter hiemivivus</name>
    <dbReference type="NCBI Taxonomy" id="2530454"/>
    <lineage>
        <taxon>Bacteria</taxon>
        <taxon>Pseudomonadati</taxon>
        <taxon>Bacteroidota</taxon>
        <taxon>Sphingobacteriia</taxon>
        <taxon>Sphingobacteriales</taxon>
        <taxon>Sphingobacteriaceae</taxon>
        <taxon>Pedobacter</taxon>
    </lineage>
</organism>
<comment type="caution">
    <text evidence="2">The sequence shown here is derived from an EMBL/GenBank/DDBJ whole genome shotgun (WGS) entry which is preliminary data.</text>
</comment>
<feature type="transmembrane region" description="Helical" evidence="1">
    <location>
        <begin position="42"/>
        <end position="64"/>
    </location>
</feature>
<name>A0A4R0NDM9_9SPHI</name>
<dbReference type="RefSeq" id="WP_131608595.1">
    <property type="nucleotide sequence ID" value="NZ_SJSM01000004.1"/>
</dbReference>
<keyword evidence="1" id="KW-1133">Transmembrane helix</keyword>
<sequence>MTTNTTQLTVVQFRKHKVAYTVAAVVALAGMFYFIFKDDGSVSLTWFFLAAGTLLSAYCTWNVFSNAVVLELNPNGIKYKRYFYSWNRLLSYAIREEEDEGGSFNYLVLNLKNAKVPLEIQLDWINDQKSVIDNMAIFTKAFQIEFEGC</sequence>
<evidence type="ECO:0000313" key="3">
    <source>
        <dbReference type="Proteomes" id="UP000291117"/>
    </source>
</evidence>
<protein>
    <submittedName>
        <fullName evidence="2">Uncharacterized protein</fullName>
    </submittedName>
</protein>
<keyword evidence="1" id="KW-0472">Membrane</keyword>
<evidence type="ECO:0000256" key="1">
    <source>
        <dbReference type="SAM" id="Phobius"/>
    </source>
</evidence>
<evidence type="ECO:0000313" key="2">
    <source>
        <dbReference type="EMBL" id="TCC97182.1"/>
    </source>
</evidence>